<name>A0ABU2RZD1_9ACTN</name>
<reference evidence="3" key="1">
    <citation type="submission" date="2023-07" db="EMBL/GenBank/DDBJ databases">
        <title>30 novel species of actinomycetes from the DSMZ collection.</title>
        <authorList>
            <person name="Nouioui I."/>
        </authorList>
    </citation>
    <scope>NUCLEOTIDE SEQUENCE [LARGE SCALE GENOMIC DNA]</scope>
    <source>
        <strain evidence="3">DSM 41770</strain>
    </source>
</reference>
<proteinExistence type="predicted"/>
<dbReference type="EMBL" id="JAVREX010000037">
    <property type="protein sequence ID" value="MDT0432943.1"/>
    <property type="molecule type" value="Genomic_DNA"/>
</dbReference>
<evidence type="ECO:0000313" key="2">
    <source>
        <dbReference type="EMBL" id="MDT0432943.1"/>
    </source>
</evidence>
<dbReference type="RefSeq" id="WP_311661904.1">
    <property type="nucleotide sequence ID" value="NZ_JAVREX010000037.1"/>
</dbReference>
<comment type="caution">
    <text evidence="2">The sequence shown here is derived from an EMBL/GenBank/DDBJ whole genome shotgun (WGS) entry which is preliminary data.</text>
</comment>
<keyword evidence="3" id="KW-1185">Reference proteome</keyword>
<gene>
    <name evidence="2" type="ORF">RM649_35670</name>
</gene>
<evidence type="ECO:0000259" key="1">
    <source>
        <dbReference type="Pfam" id="PF01814"/>
    </source>
</evidence>
<sequence length="218" mass="24758">MSYQYKLDMTMMFAIHDALRRELERIARVTARVDEDPRHVLSTAVGWELFKKFLQVHHRSEDVTVWPVMQRELAGRPDELTLLDAMEAEHAVIDPLLDDIDAALADRAAGLERLGGLVDTLHTGLSGHLKHEEAEALELMDRTMTQEEWMTFSATQRDGIGDYAHRYLPWILDEMDAARAASILAHIPDPLRAAYEAEWRDAYASLDLWGPRKGTPAA</sequence>
<protein>
    <submittedName>
        <fullName evidence="2">Hemerythrin domain-containing protein</fullName>
    </submittedName>
</protein>
<dbReference type="Gene3D" id="1.20.120.520">
    <property type="entry name" value="nmb1532 protein domain like"/>
    <property type="match status" value="1"/>
</dbReference>
<dbReference type="Proteomes" id="UP001183777">
    <property type="component" value="Unassembled WGS sequence"/>
</dbReference>
<organism evidence="2 3">
    <name type="scientific">Streptomyces salyersiae</name>
    <dbReference type="NCBI Taxonomy" id="3075530"/>
    <lineage>
        <taxon>Bacteria</taxon>
        <taxon>Bacillati</taxon>
        <taxon>Actinomycetota</taxon>
        <taxon>Actinomycetes</taxon>
        <taxon>Kitasatosporales</taxon>
        <taxon>Streptomycetaceae</taxon>
        <taxon>Streptomyces</taxon>
    </lineage>
</organism>
<dbReference type="CDD" id="cd12108">
    <property type="entry name" value="Hr-like"/>
    <property type="match status" value="1"/>
</dbReference>
<feature type="domain" description="Hemerythrin-like" evidence="1">
    <location>
        <begin position="11"/>
        <end position="137"/>
    </location>
</feature>
<dbReference type="Pfam" id="PF01814">
    <property type="entry name" value="Hemerythrin"/>
    <property type="match status" value="1"/>
</dbReference>
<dbReference type="InterPro" id="IPR012312">
    <property type="entry name" value="Hemerythrin-like"/>
</dbReference>
<accession>A0ABU2RZD1</accession>
<evidence type="ECO:0000313" key="3">
    <source>
        <dbReference type="Proteomes" id="UP001183777"/>
    </source>
</evidence>